<gene>
    <name evidence="3" type="primary">LOC101318896</name>
</gene>
<dbReference type="OrthoDB" id="9909099at2759"/>
<feature type="compositionally biased region" description="Basic and acidic residues" evidence="1">
    <location>
        <begin position="15"/>
        <end position="25"/>
    </location>
</feature>
<evidence type="ECO:0000313" key="3">
    <source>
        <dbReference type="RefSeq" id="XP_019782847.1"/>
    </source>
</evidence>
<dbReference type="InterPro" id="IPR053270">
    <property type="entry name" value="Fv1_restriction_factor"/>
</dbReference>
<keyword evidence="2" id="KW-1185">Reference proteome</keyword>
<name>A0A2U4APF9_TURTR</name>
<dbReference type="InParanoid" id="A0A2U4APF9"/>
<evidence type="ECO:0000313" key="2">
    <source>
        <dbReference type="Proteomes" id="UP000245320"/>
    </source>
</evidence>
<evidence type="ECO:0000256" key="1">
    <source>
        <dbReference type="SAM" id="MobiDB-lite"/>
    </source>
</evidence>
<dbReference type="Proteomes" id="UP000245320">
    <property type="component" value="Chromosome 19"/>
</dbReference>
<protein>
    <submittedName>
        <fullName evidence="3">LOW QUALITY PROTEIN: uncharacterized protein LOC101318896</fullName>
    </submittedName>
</protein>
<dbReference type="RefSeq" id="XP_019782847.1">
    <property type="nucleotide sequence ID" value="XM_019927288.2"/>
</dbReference>
<dbReference type="InterPro" id="IPR040906">
    <property type="entry name" value="DUF5535"/>
</dbReference>
<dbReference type="PANTHER" id="PTHR48195">
    <property type="entry name" value="FRIEND VIRUS SUSCEPTIBILITY PROTEIN 1"/>
    <property type="match status" value="1"/>
</dbReference>
<feature type="region of interest" description="Disordered" evidence="1">
    <location>
        <begin position="337"/>
        <end position="368"/>
    </location>
</feature>
<organism evidence="2 3">
    <name type="scientific">Tursiops truncatus</name>
    <name type="common">Atlantic bottle-nosed dolphin</name>
    <name type="synonym">Delphinus truncatus</name>
    <dbReference type="NCBI Taxonomy" id="9739"/>
    <lineage>
        <taxon>Eukaryota</taxon>
        <taxon>Metazoa</taxon>
        <taxon>Chordata</taxon>
        <taxon>Craniata</taxon>
        <taxon>Vertebrata</taxon>
        <taxon>Euteleostomi</taxon>
        <taxon>Mammalia</taxon>
        <taxon>Eutheria</taxon>
        <taxon>Laurasiatheria</taxon>
        <taxon>Artiodactyla</taxon>
        <taxon>Whippomorpha</taxon>
        <taxon>Cetacea</taxon>
        <taxon>Odontoceti</taxon>
        <taxon>Delphinidae</taxon>
        <taxon>Tursiops</taxon>
    </lineage>
</organism>
<dbReference type="AlphaFoldDB" id="A0A2U4APF9"/>
<dbReference type="PANTHER" id="PTHR48195:SF1">
    <property type="entry name" value="RIKEN CDNA 2410002F23 GENE"/>
    <property type="match status" value="1"/>
</dbReference>
<dbReference type="FunCoup" id="A0A2U4APF9">
    <property type="interactions" value="773"/>
</dbReference>
<feature type="region of interest" description="Disordered" evidence="1">
    <location>
        <begin position="1"/>
        <end position="98"/>
    </location>
</feature>
<sequence length="368" mass="40650">MLDASGRSPTWGRGAGRESGARNKAEGAAARTRGGESEGWVCLQAEGPPTLVVPPGVEQPSLIQDQQGSSSRRPAVPPGLAPVAVPLQPSGSSRPVAMAGQGDRYYTYTGLLAITRRFRQNPNELMITWILRVYDQGGLALDSRELVMLGDLTGDAVFNYCCKALRGDGKTLLAWRQRWESFLHLEGTELPFRPWTTMEEGIQPVRELGMLDWIYREPPPPLPEPERLVPKDVPFMQGLQRRLLAAAPSELRLSLVGLLVKGVTVLEAVMVIQTITDVGLLWHQSQPGRARLMLGPNPTHNDLMGWLLSRGMPKERVDRQPPKVLLELYIQEARRSHTRDAFGPGEEQPPCQPYSDQACGAEPPVRHD</sequence>
<proteinExistence type="predicted"/>
<dbReference type="GO" id="GO:0005794">
    <property type="term" value="C:Golgi apparatus"/>
    <property type="evidence" value="ECO:0007669"/>
    <property type="project" value="TreeGrafter"/>
</dbReference>
<feature type="compositionally biased region" description="Polar residues" evidence="1">
    <location>
        <begin position="61"/>
        <end position="72"/>
    </location>
</feature>
<dbReference type="Pfam" id="PF17687">
    <property type="entry name" value="DUF5535"/>
    <property type="match status" value="1"/>
</dbReference>
<accession>A0A2U4APF9</accession>
<reference evidence="3" key="1">
    <citation type="submission" date="2025-08" db="UniProtKB">
        <authorList>
            <consortium name="RefSeq"/>
        </authorList>
    </citation>
    <scope>IDENTIFICATION</scope>
    <source>
        <tissue evidence="3">Spleen</tissue>
    </source>
</reference>
<dbReference type="GeneID" id="101318896"/>
<dbReference type="GO" id="GO:0009615">
    <property type="term" value="P:response to virus"/>
    <property type="evidence" value="ECO:0007669"/>
    <property type="project" value="TreeGrafter"/>
</dbReference>